<evidence type="ECO:0000256" key="4">
    <source>
        <dbReference type="ARBA" id="ARBA00022430"/>
    </source>
</evidence>
<accession>A0A7D5QGA5</accession>
<dbReference type="Proteomes" id="UP000509626">
    <property type="component" value="Chromosome"/>
</dbReference>
<gene>
    <name evidence="11" type="ORF">HUG12_09390</name>
</gene>
<dbReference type="GO" id="GO:0009098">
    <property type="term" value="P:L-leucine biosynthetic process"/>
    <property type="evidence" value="ECO:0007669"/>
    <property type="project" value="UniProtKB-KW"/>
</dbReference>
<keyword evidence="6 9" id="KW-0808">Transferase</keyword>
<dbReference type="AlphaFoldDB" id="A0A7D5QGA5"/>
<evidence type="ECO:0000256" key="9">
    <source>
        <dbReference type="RuleBase" id="RU003523"/>
    </source>
</evidence>
<dbReference type="PROSITE" id="PS00815">
    <property type="entry name" value="AIPM_HOMOCIT_SYNTH_1"/>
    <property type="match status" value="1"/>
</dbReference>
<dbReference type="EMBL" id="CP058579">
    <property type="protein sequence ID" value="QLG61922.1"/>
    <property type="molecule type" value="Genomic_DNA"/>
</dbReference>
<reference evidence="11 12" key="1">
    <citation type="submission" date="2020-06" db="EMBL/GenBank/DDBJ databases">
        <title>NJ-3-1, isolated from saline soil.</title>
        <authorList>
            <person name="Cui H.L."/>
            <person name="Shi X."/>
        </authorList>
    </citation>
    <scope>NUCLEOTIDE SEQUENCE [LARGE SCALE GENOMIC DNA]</scope>
    <source>
        <strain evidence="11 12">NJ-3-1</strain>
    </source>
</reference>
<evidence type="ECO:0000256" key="7">
    <source>
        <dbReference type="ARBA" id="ARBA00023304"/>
    </source>
</evidence>
<dbReference type="Pfam" id="PF00682">
    <property type="entry name" value="HMGL-like"/>
    <property type="match status" value="1"/>
</dbReference>
<organism evidence="11 12">
    <name type="scientific">Halorarum salinum</name>
    <dbReference type="NCBI Taxonomy" id="2743089"/>
    <lineage>
        <taxon>Archaea</taxon>
        <taxon>Methanobacteriati</taxon>
        <taxon>Methanobacteriota</taxon>
        <taxon>Stenosarchaea group</taxon>
        <taxon>Halobacteria</taxon>
        <taxon>Halobacteriales</taxon>
        <taxon>Haloferacaceae</taxon>
        <taxon>Halorarum</taxon>
    </lineage>
</organism>
<keyword evidence="4" id="KW-0432">Leucine biosynthesis</keyword>
<dbReference type="SUPFAM" id="SSF51569">
    <property type="entry name" value="Aldolase"/>
    <property type="match status" value="1"/>
</dbReference>
<evidence type="ECO:0000256" key="3">
    <source>
        <dbReference type="ARBA" id="ARBA00012973"/>
    </source>
</evidence>
<dbReference type="InterPro" id="IPR002034">
    <property type="entry name" value="AIPM/Hcit_synth_CS"/>
</dbReference>
<evidence type="ECO:0000256" key="6">
    <source>
        <dbReference type="ARBA" id="ARBA00022679"/>
    </source>
</evidence>
<dbReference type="PROSITE" id="PS50991">
    <property type="entry name" value="PYR_CT"/>
    <property type="match status" value="1"/>
</dbReference>
<dbReference type="InterPro" id="IPR054691">
    <property type="entry name" value="LeuA/HCS_post-cat"/>
</dbReference>
<dbReference type="InterPro" id="IPR000891">
    <property type="entry name" value="PYR_CT"/>
</dbReference>
<dbReference type="Pfam" id="PF22617">
    <property type="entry name" value="HCS_D2"/>
    <property type="match status" value="1"/>
</dbReference>
<proteinExistence type="inferred from homology"/>
<protein>
    <recommendedName>
        <fullName evidence="3">2-isopropylmalate synthase</fullName>
        <ecNumber evidence="3">2.3.3.13</ecNumber>
    </recommendedName>
    <alternativeName>
        <fullName evidence="8">Alpha-IPM synthase</fullName>
    </alternativeName>
</protein>
<dbReference type="InterPro" id="IPR013785">
    <property type="entry name" value="Aldolase_TIM"/>
</dbReference>
<dbReference type="PROSITE" id="PS00816">
    <property type="entry name" value="AIPM_HOMOCIT_SYNTH_2"/>
    <property type="match status" value="1"/>
</dbReference>
<evidence type="ECO:0000256" key="2">
    <source>
        <dbReference type="ARBA" id="ARBA00004689"/>
    </source>
</evidence>
<evidence type="ECO:0000256" key="8">
    <source>
        <dbReference type="ARBA" id="ARBA00029993"/>
    </source>
</evidence>
<name>A0A7D5QGA5_9EURY</name>
<evidence type="ECO:0000256" key="5">
    <source>
        <dbReference type="ARBA" id="ARBA00022605"/>
    </source>
</evidence>
<dbReference type="KEGG" id="halu:HUG12_09390"/>
<dbReference type="PANTHER" id="PTHR10277">
    <property type="entry name" value="HOMOCITRATE SYNTHASE-RELATED"/>
    <property type="match status" value="1"/>
</dbReference>
<dbReference type="GeneID" id="56037671"/>
<dbReference type="Gene3D" id="3.20.20.70">
    <property type="entry name" value="Aldolase class I"/>
    <property type="match status" value="1"/>
</dbReference>
<dbReference type="Gene3D" id="1.10.238.260">
    <property type="match status" value="1"/>
</dbReference>
<dbReference type="OrthoDB" id="6555at2157"/>
<comment type="similarity">
    <text evidence="9">Belongs to the alpha-IPM synthase/homocitrate synthase family.</text>
</comment>
<evidence type="ECO:0000259" key="10">
    <source>
        <dbReference type="PROSITE" id="PS50991"/>
    </source>
</evidence>
<comment type="pathway">
    <text evidence="2">Amino-acid biosynthesis; L-leucine biosynthesis; L-leucine from 3-methyl-2-oxobutanoate: step 1/4.</text>
</comment>
<evidence type="ECO:0000313" key="12">
    <source>
        <dbReference type="Proteomes" id="UP000509626"/>
    </source>
</evidence>
<dbReference type="GO" id="GO:0003852">
    <property type="term" value="F:2-isopropylmalate synthase activity"/>
    <property type="evidence" value="ECO:0007669"/>
    <property type="project" value="UniProtKB-EC"/>
</dbReference>
<dbReference type="InterPro" id="IPR050073">
    <property type="entry name" value="2-IPM_HCS-like"/>
</dbReference>
<evidence type="ECO:0000313" key="11">
    <source>
        <dbReference type="EMBL" id="QLG61922.1"/>
    </source>
</evidence>
<comment type="function">
    <text evidence="1">Catalyzes the condensation of the acetyl group of acetyl-CoA with 3-methyl-2-oxobutanoate (2-oxoisovalerate) to form 3-carboxy-3-hydroxy-4-methylpentanoate (2-isopropylmalate).</text>
</comment>
<dbReference type="RefSeq" id="WP_179268507.1">
    <property type="nucleotide sequence ID" value="NZ_CP058579.1"/>
</dbReference>
<keyword evidence="12" id="KW-1185">Reference proteome</keyword>
<evidence type="ECO:0000256" key="1">
    <source>
        <dbReference type="ARBA" id="ARBA00003715"/>
    </source>
</evidence>
<keyword evidence="5" id="KW-0028">Amino-acid biosynthesis</keyword>
<dbReference type="EC" id="2.3.3.13" evidence="3"/>
<dbReference type="PANTHER" id="PTHR10277:SF9">
    <property type="entry name" value="2-ISOPROPYLMALATE SYNTHASE 1, CHLOROPLASTIC-RELATED"/>
    <property type="match status" value="1"/>
</dbReference>
<feature type="domain" description="Pyruvate carboxyltransferase" evidence="10">
    <location>
        <begin position="1"/>
        <end position="250"/>
    </location>
</feature>
<dbReference type="GO" id="GO:0019298">
    <property type="term" value="P:coenzyme B biosynthetic process"/>
    <property type="evidence" value="ECO:0007669"/>
    <property type="project" value="TreeGrafter"/>
</dbReference>
<keyword evidence="7" id="KW-0100">Branched-chain amino acid biosynthesis</keyword>
<sequence>MKLSDVTLREGDQMPGRNYTTDQKIDSAHQLDKLGIDFVQAGFPATGEKDQTVITELAEAIQADVVALARALIADIDAALDANTDVVDVFIPVSDLHLEHLLGMSRDDMIKMLGDAVDYVYDHSVEIHVTLADAFRTDTENLIEVIETVPQAQYVTLADTVGARTPKSVEKILLDLKGNIDLSRIGVHFHDDLGCATANTLVAYNIGVAKADISIAALGERAGNTSLEEVVAACSTDRGNTLGIEESKLIPVCKQVLNTLGEEVDERKPILGNKIAEHESGIHTAAMLENPATLEPYDPQRFGGSRQLLFGASTGSSASRQILERAGVDFDDNTVKNYKEVLTEQGPLTFDESITLAKEMFGD</sequence>